<evidence type="ECO:0000256" key="11">
    <source>
        <dbReference type="ARBA" id="ARBA00023136"/>
    </source>
</evidence>
<feature type="transmembrane region" description="Helical" evidence="13">
    <location>
        <begin position="327"/>
        <end position="347"/>
    </location>
</feature>
<comment type="caution">
    <text evidence="15">The sequence shown here is derived from an EMBL/GenBank/DDBJ whole genome shotgun (WGS) entry which is preliminary data.</text>
</comment>
<evidence type="ECO:0000256" key="7">
    <source>
        <dbReference type="ARBA" id="ARBA00022692"/>
    </source>
</evidence>
<feature type="transmembrane region" description="Helical" evidence="13">
    <location>
        <begin position="660"/>
        <end position="679"/>
    </location>
</feature>
<dbReference type="PANTHER" id="PTHR10859:SF91">
    <property type="entry name" value="DOLICHYL-PHOSPHATE BETA-GLUCOSYLTRANSFERASE"/>
    <property type="match status" value="1"/>
</dbReference>
<comment type="similarity">
    <text evidence="3">Belongs to the glycosyltransferase 2 family.</text>
</comment>
<dbReference type="SUPFAM" id="SSF53448">
    <property type="entry name" value="Nucleotide-diphospho-sugar transferases"/>
    <property type="match status" value="1"/>
</dbReference>
<evidence type="ECO:0000256" key="4">
    <source>
        <dbReference type="ARBA" id="ARBA00012583"/>
    </source>
</evidence>
<organism evidence="15 16">
    <name type="scientific">Candidatus Nephthysia bennettiae</name>
    <dbReference type="NCBI Taxonomy" id="3127016"/>
    <lineage>
        <taxon>Bacteria</taxon>
        <taxon>Bacillati</taxon>
        <taxon>Candidatus Dormiibacterota</taxon>
        <taxon>Candidatus Dormibacteria</taxon>
        <taxon>Candidatus Dormibacterales</taxon>
        <taxon>Candidatus Dormibacteraceae</taxon>
        <taxon>Candidatus Nephthysia</taxon>
    </lineage>
</organism>
<keyword evidence="16" id="KW-1185">Reference proteome</keyword>
<dbReference type="GO" id="GO:0004581">
    <property type="term" value="F:dolichyl-phosphate beta-glucosyltransferase activity"/>
    <property type="evidence" value="ECO:0007669"/>
    <property type="project" value="UniProtKB-EC"/>
</dbReference>
<dbReference type="InterPro" id="IPR035518">
    <property type="entry name" value="DPG_synthase"/>
</dbReference>
<accession>A0A934K6G1</accession>
<dbReference type="CDD" id="cd04188">
    <property type="entry name" value="DPG_synthase"/>
    <property type="match status" value="1"/>
</dbReference>
<keyword evidence="6" id="KW-0808">Transferase</keyword>
<feature type="transmembrane region" description="Helical" evidence="13">
    <location>
        <begin position="609"/>
        <end position="630"/>
    </location>
</feature>
<dbReference type="EMBL" id="JAEKNR010000013">
    <property type="protein sequence ID" value="MBJ7596610.1"/>
    <property type="molecule type" value="Genomic_DNA"/>
</dbReference>
<evidence type="ECO:0000313" key="16">
    <source>
        <dbReference type="Proteomes" id="UP000612893"/>
    </source>
</evidence>
<evidence type="ECO:0000256" key="8">
    <source>
        <dbReference type="ARBA" id="ARBA00022824"/>
    </source>
</evidence>
<protein>
    <recommendedName>
        <fullName evidence="4">dolichyl-phosphate beta-glucosyltransferase</fullName>
        <ecNumber evidence="4">2.4.1.117</ecNumber>
    </recommendedName>
</protein>
<comment type="pathway">
    <text evidence="2">Protein modification; protein glycosylation.</text>
</comment>
<sequence length="832" mass="89079">MRRAVLDSSAELFGRPRAARPWLSVVIPAYNEERRLPATLERVLDYLRPRGDPFEVIVVDDGSSDETSAVARAAGSEVRVVEIPHTGKGGAVRAGVLASRGELVLVTDADLPTPIDDLRQLIVEVESGSGLAVGSRRLASSSIEVEQPIHRRVMGKVFSLLVQLLVLRGVQDTQCGFKLFRGELAREVFSLAQVDGFAFDVEAILLARQLGARVSEVPVRWYDGPQSHVRAVRDSLAMFVELLAIRRRSRGARRLPTGLAVLGRSRAAAEPAPEARSPELARIFWLALAAYLAAGAFLVIHEHLLAGDTYSRVAIAHRILFSRDPHLAAIGFVWSPLPILALLPLVPLSSIWPSLTTDAFSASIVSAVCMAAAAREVAAFLRDMEVRRRDRWLLTLAFAAHPLVVLYAANGMSEAMFLLFLLMAARRLAGWLRTGNLALGTGAALALGAAYLARYEALAAAGATVGLVALSTYRRSPGSVRQRFGQAMCDTAMIAGPVTVVFASLALASWAITGNPVEQITSAYGNSAQLRVWSSSSAPPGAAAYMALAGGQVLILEPFIVLVTALAVLRAWMYGSRAATLAVVGMVGGAFTFMFWSNAHGAVDHQLRYLITAVPLSVLAAGSALARGAVRPNRRAQVRRVAARAGVPGLPGLLRRRAPLVVGAATLLMVGFALPVSAYEMMSPAFNPSESVVIRASVGAQTPAERKAMQRFRTERQIAADLDALELPPGTVLVDDFLGFAVPLNSQNPRQFAITSDRDFQAVLADPGGASVRYVLVPEPTNLGLLDAVNRQYPKLYASGGGMATLVKEYANQSDVPPAHWRLYELLPETGG</sequence>
<comment type="subcellular location">
    <subcellularLocation>
        <location evidence="1">Endoplasmic reticulum membrane</location>
        <topology evidence="1">Single-pass membrane protein</topology>
    </subcellularLocation>
</comment>
<feature type="transmembrane region" description="Helical" evidence="13">
    <location>
        <begin position="393"/>
        <end position="423"/>
    </location>
</feature>
<evidence type="ECO:0000256" key="2">
    <source>
        <dbReference type="ARBA" id="ARBA00004922"/>
    </source>
</evidence>
<evidence type="ECO:0000256" key="1">
    <source>
        <dbReference type="ARBA" id="ARBA00004389"/>
    </source>
</evidence>
<keyword evidence="10 13" id="KW-1133">Transmembrane helix</keyword>
<feature type="domain" description="Glycosyltransferase 2-like" evidence="14">
    <location>
        <begin position="24"/>
        <end position="189"/>
    </location>
</feature>
<dbReference type="InterPro" id="IPR029044">
    <property type="entry name" value="Nucleotide-diphossugar_trans"/>
</dbReference>
<keyword evidence="9" id="KW-0735">Signal-anchor</keyword>
<dbReference type="EC" id="2.4.1.117" evidence="4"/>
<feature type="transmembrane region" description="Helical" evidence="13">
    <location>
        <begin position="578"/>
        <end position="597"/>
    </location>
</feature>
<keyword evidence="7 13" id="KW-0812">Transmembrane</keyword>
<dbReference type="RefSeq" id="WP_338198440.1">
    <property type="nucleotide sequence ID" value="NZ_JAEKNR010000013.1"/>
</dbReference>
<evidence type="ECO:0000313" key="15">
    <source>
        <dbReference type="EMBL" id="MBJ7596610.1"/>
    </source>
</evidence>
<feature type="transmembrane region" description="Helical" evidence="13">
    <location>
        <begin position="542"/>
        <end position="569"/>
    </location>
</feature>
<proteinExistence type="inferred from homology"/>
<gene>
    <name evidence="15" type="ORF">JF922_00780</name>
</gene>
<evidence type="ECO:0000256" key="10">
    <source>
        <dbReference type="ARBA" id="ARBA00022989"/>
    </source>
</evidence>
<name>A0A934K6G1_9BACT</name>
<feature type="transmembrane region" description="Helical" evidence="13">
    <location>
        <begin position="283"/>
        <end position="306"/>
    </location>
</feature>
<feature type="transmembrane region" description="Helical" evidence="13">
    <location>
        <begin position="491"/>
        <end position="512"/>
    </location>
</feature>
<evidence type="ECO:0000256" key="3">
    <source>
        <dbReference type="ARBA" id="ARBA00006739"/>
    </source>
</evidence>
<evidence type="ECO:0000256" key="9">
    <source>
        <dbReference type="ARBA" id="ARBA00022968"/>
    </source>
</evidence>
<dbReference type="Proteomes" id="UP000612893">
    <property type="component" value="Unassembled WGS sequence"/>
</dbReference>
<keyword evidence="8" id="KW-0256">Endoplasmic reticulum</keyword>
<evidence type="ECO:0000256" key="13">
    <source>
        <dbReference type="SAM" id="Phobius"/>
    </source>
</evidence>
<evidence type="ECO:0000259" key="14">
    <source>
        <dbReference type="Pfam" id="PF00535"/>
    </source>
</evidence>
<comment type="catalytic activity">
    <reaction evidence="12">
        <text>a di-trans,poly-cis-dolichyl phosphate + UDP-alpha-D-glucose = a di-trans,poly-cis-dolichyl beta-D-glucosyl phosphate + UDP</text>
        <dbReference type="Rhea" id="RHEA:15401"/>
        <dbReference type="Rhea" id="RHEA-COMP:19498"/>
        <dbReference type="Rhea" id="RHEA-COMP:19502"/>
        <dbReference type="ChEBI" id="CHEBI:57525"/>
        <dbReference type="ChEBI" id="CHEBI:57683"/>
        <dbReference type="ChEBI" id="CHEBI:58223"/>
        <dbReference type="ChEBI" id="CHEBI:58885"/>
        <dbReference type="EC" id="2.4.1.117"/>
    </reaction>
    <physiologicalReaction direction="left-to-right" evidence="12">
        <dbReference type="Rhea" id="RHEA:15402"/>
    </physiologicalReaction>
</comment>
<dbReference type="PANTHER" id="PTHR10859">
    <property type="entry name" value="GLYCOSYL TRANSFERASE"/>
    <property type="match status" value="1"/>
</dbReference>
<evidence type="ECO:0000256" key="6">
    <source>
        <dbReference type="ARBA" id="ARBA00022679"/>
    </source>
</evidence>
<dbReference type="Pfam" id="PF00535">
    <property type="entry name" value="Glycos_transf_2"/>
    <property type="match status" value="1"/>
</dbReference>
<keyword evidence="11 13" id="KW-0472">Membrane</keyword>
<feature type="transmembrane region" description="Helical" evidence="13">
    <location>
        <begin position="359"/>
        <end position="381"/>
    </location>
</feature>
<keyword evidence="5" id="KW-0328">Glycosyltransferase</keyword>
<reference evidence="15" key="1">
    <citation type="submission" date="2020-10" db="EMBL/GenBank/DDBJ databases">
        <title>Ca. Dormibacterota MAGs.</title>
        <authorList>
            <person name="Montgomery K."/>
        </authorList>
    </citation>
    <scope>NUCLEOTIDE SEQUENCE [LARGE SCALE GENOMIC DNA]</scope>
    <source>
        <strain evidence="15">SC8812_S17_10</strain>
    </source>
</reference>
<evidence type="ECO:0000256" key="5">
    <source>
        <dbReference type="ARBA" id="ARBA00022676"/>
    </source>
</evidence>
<dbReference type="InterPro" id="IPR001173">
    <property type="entry name" value="Glyco_trans_2-like"/>
</dbReference>
<evidence type="ECO:0000256" key="12">
    <source>
        <dbReference type="ARBA" id="ARBA00045097"/>
    </source>
</evidence>
<dbReference type="Gene3D" id="3.90.550.10">
    <property type="entry name" value="Spore Coat Polysaccharide Biosynthesis Protein SpsA, Chain A"/>
    <property type="match status" value="1"/>
</dbReference>
<dbReference type="GO" id="GO:0006487">
    <property type="term" value="P:protein N-linked glycosylation"/>
    <property type="evidence" value="ECO:0007669"/>
    <property type="project" value="TreeGrafter"/>
</dbReference>
<dbReference type="AlphaFoldDB" id="A0A934K6G1"/>